<feature type="transmembrane region" description="Helical" evidence="1">
    <location>
        <begin position="43"/>
        <end position="63"/>
    </location>
</feature>
<evidence type="ECO:0000313" key="4">
    <source>
        <dbReference type="Proteomes" id="UP000182811"/>
    </source>
</evidence>
<name>A0A1J5NJ49_NEOTH</name>
<feature type="domain" description="VanZ-like" evidence="2">
    <location>
        <begin position="43"/>
        <end position="161"/>
    </location>
</feature>
<feature type="transmembrane region" description="Helical" evidence="1">
    <location>
        <begin position="83"/>
        <end position="106"/>
    </location>
</feature>
<dbReference type="Proteomes" id="UP000182811">
    <property type="component" value="Unassembled WGS sequence"/>
</dbReference>
<dbReference type="PANTHER" id="PTHR36834">
    <property type="entry name" value="MEMBRANE PROTEIN-RELATED"/>
    <property type="match status" value="1"/>
</dbReference>
<dbReference type="PANTHER" id="PTHR36834:SF1">
    <property type="entry name" value="INTEGRAL MEMBRANE PROTEIN"/>
    <property type="match status" value="1"/>
</dbReference>
<protein>
    <submittedName>
        <fullName evidence="3">VanZ like family protein</fullName>
    </submittedName>
</protein>
<evidence type="ECO:0000259" key="2">
    <source>
        <dbReference type="Pfam" id="PF04892"/>
    </source>
</evidence>
<keyword evidence="1" id="KW-0472">Membrane</keyword>
<organism evidence="3 4">
    <name type="scientific">Neomoorella thermoacetica</name>
    <name type="common">Clostridium thermoaceticum</name>
    <dbReference type="NCBI Taxonomy" id="1525"/>
    <lineage>
        <taxon>Bacteria</taxon>
        <taxon>Bacillati</taxon>
        <taxon>Bacillota</taxon>
        <taxon>Clostridia</taxon>
        <taxon>Neomoorellales</taxon>
        <taxon>Neomoorellaceae</taxon>
        <taxon>Neomoorella</taxon>
    </lineage>
</organism>
<accession>A0A1J5NJ49</accession>
<proteinExistence type="predicted"/>
<feature type="transmembrane region" description="Helical" evidence="1">
    <location>
        <begin position="113"/>
        <end position="133"/>
    </location>
</feature>
<reference evidence="3 4" key="1">
    <citation type="submission" date="2016-08" db="EMBL/GenBank/DDBJ databases">
        <title>Genome-based comparison of Moorella thermoacetic strains.</title>
        <authorList>
            <person name="Poehlein A."/>
            <person name="Bengelsdorf F.R."/>
            <person name="Esser C."/>
            <person name="Duerre P."/>
            <person name="Daniel R."/>
        </authorList>
    </citation>
    <scope>NUCLEOTIDE SEQUENCE [LARGE SCALE GENOMIC DNA]</scope>
    <source>
        <strain evidence="3 4">DSM 21394</strain>
    </source>
</reference>
<dbReference type="AlphaFoldDB" id="A0A1J5NJ49"/>
<sequence>MIPLNFWFFCVFALPFWFYQRRKSYRKNRGHIDPLREVILNLFFVYGLGVAYFTFPDGFFPFAMKSFNFNVFVALMDLWHRPLIAVINILGNVVLFIPLGIFIPLLDERFHSLVKMGLLGLGCSAGIEVIQYLSGSSRAADIDDIILNTIGAAIGYGFFALAKSLNKPRPAP</sequence>
<dbReference type="Pfam" id="PF04892">
    <property type="entry name" value="VanZ"/>
    <property type="match status" value="1"/>
</dbReference>
<feature type="transmembrane region" description="Helical" evidence="1">
    <location>
        <begin position="6"/>
        <end position="22"/>
    </location>
</feature>
<dbReference type="InterPro" id="IPR006976">
    <property type="entry name" value="VanZ-like"/>
</dbReference>
<keyword evidence="1" id="KW-0812">Transmembrane</keyword>
<comment type="caution">
    <text evidence="3">The sequence shown here is derived from an EMBL/GenBank/DDBJ whole genome shotgun (WGS) entry which is preliminary data.</text>
</comment>
<keyword evidence="1" id="KW-1133">Transmembrane helix</keyword>
<evidence type="ECO:0000313" key="3">
    <source>
        <dbReference type="EMBL" id="OIQ58590.1"/>
    </source>
</evidence>
<dbReference type="EMBL" id="MDDC01000013">
    <property type="protein sequence ID" value="OIQ58590.1"/>
    <property type="molecule type" value="Genomic_DNA"/>
</dbReference>
<gene>
    <name evidence="3" type="ORF">MOTE_17780</name>
</gene>
<feature type="transmembrane region" description="Helical" evidence="1">
    <location>
        <begin position="145"/>
        <end position="162"/>
    </location>
</feature>
<dbReference type="InterPro" id="IPR053150">
    <property type="entry name" value="Teicoplanin_resist-assoc"/>
</dbReference>
<evidence type="ECO:0000256" key="1">
    <source>
        <dbReference type="SAM" id="Phobius"/>
    </source>
</evidence>